<protein>
    <submittedName>
        <fullName evidence="1">Uncharacterized protein</fullName>
    </submittedName>
</protein>
<evidence type="ECO:0000313" key="2">
    <source>
        <dbReference type="Proteomes" id="UP001208570"/>
    </source>
</evidence>
<keyword evidence="2" id="KW-1185">Reference proteome</keyword>
<dbReference type="AlphaFoldDB" id="A0AAD9K2R7"/>
<accession>A0AAD9K2R7</accession>
<name>A0AAD9K2R7_9ANNE</name>
<sequence length="50" mass="5814">MPAVSEPSYCQRAVLHNLFRYSDHSCLSLYLCTDLDLDLAFCFQKRSLNK</sequence>
<dbReference type="Proteomes" id="UP001208570">
    <property type="component" value="Unassembled WGS sequence"/>
</dbReference>
<reference evidence="1" key="1">
    <citation type="journal article" date="2023" name="Mol. Biol. Evol.">
        <title>Third-Generation Sequencing Reveals the Adaptive Role of the Epigenome in Three Deep-Sea Polychaetes.</title>
        <authorList>
            <person name="Perez M."/>
            <person name="Aroh O."/>
            <person name="Sun Y."/>
            <person name="Lan Y."/>
            <person name="Juniper S.K."/>
            <person name="Young C.R."/>
            <person name="Angers B."/>
            <person name="Qian P.Y."/>
        </authorList>
    </citation>
    <scope>NUCLEOTIDE SEQUENCE</scope>
    <source>
        <strain evidence="1">P08H-3</strain>
    </source>
</reference>
<comment type="caution">
    <text evidence="1">The sequence shown here is derived from an EMBL/GenBank/DDBJ whole genome shotgun (WGS) entry which is preliminary data.</text>
</comment>
<proteinExistence type="predicted"/>
<gene>
    <name evidence="1" type="ORF">LSH36_75g10063</name>
</gene>
<organism evidence="1 2">
    <name type="scientific">Paralvinella palmiformis</name>
    <dbReference type="NCBI Taxonomy" id="53620"/>
    <lineage>
        <taxon>Eukaryota</taxon>
        <taxon>Metazoa</taxon>
        <taxon>Spiralia</taxon>
        <taxon>Lophotrochozoa</taxon>
        <taxon>Annelida</taxon>
        <taxon>Polychaeta</taxon>
        <taxon>Sedentaria</taxon>
        <taxon>Canalipalpata</taxon>
        <taxon>Terebellida</taxon>
        <taxon>Terebelliformia</taxon>
        <taxon>Alvinellidae</taxon>
        <taxon>Paralvinella</taxon>
    </lineage>
</organism>
<dbReference type="EMBL" id="JAODUP010000075">
    <property type="protein sequence ID" value="KAK2163694.1"/>
    <property type="molecule type" value="Genomic_DNA"/>
</dbReference>
<evidence type="ECO:0000313" key="1">
    <source>
        <dbReference type="EMBL" id="KAK2163694.1"/>
    </source>
</evidence>